<sequence>MKPKAPVPKMPDQKSAPKIPEQKSAAPSKSLKLKKNDVSSNKLHPSLSSNEEIPKKESQPLLKEIQNLKIENGRLSELLAKTQEELKDKDEFMNVINSVPEVRHDERRYLLYRAKIKKQERMINHLQNALEAHKRVYFETDNWIASVSQLSENSENAVASMSAINGIMKIARAKLKEAEHYSKIAYTQLINNLRSEEVSQYEIQGALDWRPKIKLNGNDILDAEMKIGELLNAILSSDNSVLETLARESCTKLIKLGTKLPSIEKTEEDYLSKDSQEMILMQVKAAGKNYMKAVISKMQEERSSLKMEKEMILKEIENKNEIIEKMANDLEFVKNEYEKKSRAFYGNLECNLVEPWNDIWSVYENIENASSSIQLCSVFKMLGPKINDFIIKISQ</sequence>
<name>A0AAU9I675_9CILI</name>
<keyword evidence="1" id="KW-0175">Coiled coil</keyword>
<reference evidence="3" key="1">
    <citation type="submission" date="2021-09" db="EMBL/GenBank/DDBJ databases">
        <authorList>
            <consortium name="AG Swart"/>
            <person name="Singh M."/>
            <person name="Singh A."/>
            <person name="Seah K."/>
            <person name="Emmerich C."/>
        </authorList>
    </citation>
    <scope>NUCLEOTIDE SEQUENCE</scope>
    <source>
        <strain evidence="3">ATCC30299</strain>
    </source>
</reference>
<dbReference type="AlphaFoldDB" id="A0AAU9I675"/>
<keyword evidence="4" id="KW-1185">Reference proteome</keyword>
<dbReference type="EMBL" id="CAJZBQ010000001">
    <property type="protein sequence ID" value="CAG9309946.1"/>
    <property type="molecule type" value="Genomic_DNA"/>
</dbReference>
<evidence type="ECO:0000256" key="2">
    <source>
        <dbReference type="SAM" id="MobiDB-lite"/>
    </source>
</evidence>
<feature type="coiled-coil region" evidence="1">
    <location>
        <begin position="295"/>
        <end position="343"/>
    </location>
</feature>
<accession>A0AAU9I675</accession>
<feature type="region of interest" description="Disordered" evidence="2">
    <location>
        <begin position="1"/>
        <end position="58"/>
    </location>
</feature>
<evidence type="ECO:0000313" key="4">
    <source>
        <dbReference type="Proteomes" id="UP001162131"/>
    </source>
</evidence>
<gene>
    <name evidence="3" type="ORF">BSTOLATCC_MIC160</name>
</gene>
<evidence type="ECO:0000256" key="1">
    <source>
        <dbReference type="SAM" id="Coils"/>
    </source>
</evidence>
<feature type="compositionally biased region" description="Polar residues" evidence="2">
    <location>
        <begin position="38"/>
        <end position="51"/>
    </location>
</feature>
<organism evidence="3 4">
    <name type="scientific">Blepharisma stoltei</name>
    <dbReference type="NCBI Taxonomy" id="1481888"/>
    <lineage>
        <taxon>Eukaryota</taxon>
        <taxon>Sar</taxon>
        <taxon>Alveolata</taxon>
        <taxon>Ciliophora</taxon>
        <taxon>Postciliodesmatophora</taxon>
        <taxon>Heterotrichea</taxon>
        <taxon>Heterotrichida</taxon>
        <taxon>Blepharismidae</taxon>
        <taxon>Blepharisma</taxon>
    </lineage>
</organism>
<comment type="caution">
    <text evidence="3">The sequence shown here is derived from an EMBL/GenBank/DDBJ whole genome shotgun (WGS) entry which is preliminary data.</text>
</comment>
<dbReference type="Proteomes" id="UP001162131">
    <property type="component" value="Unassembled WGS sequence"/>
</dbReference>
<proteinExistence type="predicted"/>
<evidence type="ECO:0000313" key="3">
    <source>
        <dbReference type="EMBL" id="CAG9309946.1"/>
    </source>
</evidence>
<protein>
    <submittedName>
        <fullName evidence="3">Uncharacterized protein</fullName>
    </submittedName>
</protein>